<dbReference type="Proteomes" id="UP000752696">
    <property type="component" value="Unassembled WGS sequence"/>
</dbReference>
<accession>A0A6V7H2N5</accession>
<comment type="caution">
    <text evidence="1">The sequence shown here is derived from an EMBL/GenBank/DDBJ whole genome shotgun (WGS) entry which is preliminary data.</text>
</comment>
<dbReference type="AlphaFoldDB" id="A0A6V7H2N5"/>
<feature type="non-terminal residue" evidence="1">
    <location>
        <position position="1"/>
    </location>
</feature>
<gene>
    <name evidence="1" type="ORF">MHI_LOCUS354069</name>
</gene>
<reference evidence="1" key="1">
    <citation type="submission" date="2020-07" db="EMBL/GenBank/DDBJ databases">
        <authorList>
            <person name="Nazaruddin N."/>
        </authorList>
    </citation>
    <scope>NUCLEOTIDE SEQUENCE</scope>
</reference>
<evidence type="ECO:0000313" key="2">
    <source>
        <dbReference type="Proteomes" id="UP000752696"/>
    </source>
</evidence>
<sequence>SSLQRLLQGFARTFIAFWRLILLLFLDLFRDFDASEGRTAGEQPSECSDLCSLSTSDLMRTVVLEGSLEVILEKGEASLVVRRSSELLLR</sequence>
<feature type="non-terminal residue" evidence="1">
    <location>
        <position position="90"/>
    </location>
</feature>
<dbReference type="EMBL" id="CAJDYZ010006171">
    <property type="protein sequence ID" value="CAD1473125.1"/>
    <property type="molecule type" value="Genomic_DNA"/>
</dbReference>
<organism evidence="1 2">
    <name type="scientific">Heterotrigona itama</name>
    <dbReference type="NCBI Taxonomy" id="395501"/>
    <lineage>
        <taxon>Eukaryota</taxon>
        <taxon>Metazoa</taxon>
        <taxon>Ecdysozoa</taxon>
        <taxon>Arthropoda</taxon>
        <taxon>Hexapoda</taxon>
        <taxon>Insecta</taxon>
        <taxon>Pterygota</taxon>
        <taxon>Neoptera</taxon>
        <taxon>Endopterygota</taxon>
        <taxon>Hymenoptera</taxon>
        <taxon>Apocrita</taxon>
        <taxon>Aculeata</taxon>
        <taxon>Apoidea</taxon>
        <taxon>Anthophila</taxon>
        <taxon>Apidae</taxon>
        <taxon>Heterotrigona</taxon>
    </lineage>
</organism>
<protein>
    <submittedName>
        <fullName evidence="1">Uncharacterized protein</fullName>
    </submittedName>
</protein>
<name>A0A6V7H2N5_9HYME</name>
<evidence type="ECO:0000313" key="1">
    <source>
        <dbReference type="EMBL" id="CAD1473125.1"/>
    </source>
</evidence>
<keyword evidence="2" id="KW-1185">Reference proteome</keyword>
<proteinExistence type="predicted"/>